<proteinExistence type="predicted"/>
<name>A0A7J9MYT2_GOSSC</name>
<comment type="caution">
    <text evidence="3">The sequence shown here is derived from an EMBL/GenBank/DDBJ whole genome shotgun (WGS) entry which is preliminary data.</text>
</comment>
<dbReference type="PROSITE" id="PS50158">
    <property type="entry name" value="ZF_CCHC"/>
    <property type="match status" value="1"/>
</dbReference>
<dbReference type="Pfam" id="PF14392">
    <property type="entry name" value="zf-CCHC_4"/>
    <property type="match status" value="1"/>
</dbReference>
<dbReference type="EMBL" id="JABFAF010263804">
    <property type="protein sequence ID" value="MBA0876140.1"/>
    <property type="molecule type" value="Genomic_DNA"/>
</dbReference>
<dbReference type="AlphaFoldDB" id="A0A7J9MYT2"/>
<organism evidence="3 4">
    <name type="scientific">Gossypium schwendimanii</name>
    <name type="common">Cotton</name>
    <dbReference type="NCBI Taxonomy" id="34291"/>
    <lineage>
        <taxon>Eukaryota</taxon>
        <taxon>Viridiplantae</taxon>
        <taxon>Streptophyta</taxon>
        <taxon>Embryophyta</taxon>
        <taxon>Tracheophyta</taxon>
        <taxon>Spermatophyta</taxon>
        <taxon>Magnoliopsida</taxon>
        <taxon>eudicotyledons</taxon>
        <taxon>Gunneridae</taxon>
        <taxon>Pentapetalae</taxon>
        <taxon>rosids</taxon>
        <taxon>malvids</taxon>
        <taxon>Malvales</taxon>
        <taxon>Malvaceae</taxon>
        <taxon>Malvoideae</taxon>
        <taxon>Gossypium</taxon>
    </lineage>
</organism>
<dbReference type="OrthoDB" id="966987at2759"/>
<dbReference type="GO" id="GO:0008270">
    <property type="term" value="F:zinc ion binding"/>
    <property type="evidence" value="ECO:0007669"/>
    <property type="project" value="UniProtKB-KW"/>
</dbReference>
<evidence type="ECO:0000313" key="4">
    <source>
        <dbReference type="Proteomes" id="UP000593576"/>
    </source>
</evidence>
<dbReference type="InterPro" id="IPR025836">
    <property type="entry name" value="Zn_knuckle_CX2CX4HX4C"/>
</dbReference>
<dbReference type="Proteomes" id="UP000593576">
    <property type="component" value="Unassembled WGS sequence"/>
</dbReference>
<protein>
    <recommendedName>
        <fullName evidence="2">CCHC-type domain-containing protein</fullName>
    </recommendedName>
</protein>
<dbReference type="GO" id="GO:0003676">
    <property type="term" value="F:nucleic acid binding"/>
    <property type="evidence" value="ECO:0007669"/>
    <property type="project" value="InterPro"/>
</dbReference>
<sequence length="99" mass="10992">LGLEESGGDDQEGRDEISLLAEVLVQLSVKGSMRPVRRGIFVSIDNVNKVWVPFKYENLPMFCFGCGRMGHGLKNCTQIIPARKSKIIENPPYTLALKA</sequence>
<dbReference type="InterPro" id="IPR001878">
    <property type="entry name" value="Znf_CCHC"/>
</dbReference>
<feature type="non-terminal residue" evidence="3">
    <location>
        <position position="99"/>
    </location>
</feature>
<gene>
    <name evidence="3" type="ORF">Goshw_026519</name>
</gene>
<keyword evidence="1" id="KW-0479">Metal-binding</keyword>
<accession>A0A7J9MYT2</accession>
<keyword evidence="1" id="KW-0863">Zinc-finger</keyword>
<keyword evidence="1" id="KW-0862">Zinc</keyword>
<evidence type="ECO:0000313" key="3">
    <source>
        <dbReference type="EMBL" id="MBA0876140.1"/>
    </source>
</evidence>
<feature type="domain" description="CCHC-type" evidence="2">
    <location>
        <begin position="63"/>
        <end position="78"/>
    </location>
</feature>
<reference evidence="3 4" key="1">
    <citation type="journal article" date="2019" name="Genome Biol. Evol.">
        <title>Insights into the evolution of the New World diploid cottons (Gossypium, subgenus Houzingenia) based on genome sequencing.</title>
        <authorList>
            <person name="Grover C.E."/>
            <person name="Arick M.A. 2nd"/>
            <person name="Thrash A."/>
            <person name="Conover J.L."/>
            <person name="Sanders W.S."/>
            <person name="Peterson D.G."/>
            <person name="Frelichowski J.E."/>
            <person name="Scheffler J.A."/>
            <person name="Scheffler B.E."/>
            <person name="Wendel J.F."/>
        </authorList>
    </citation>
    <scope>NUCLEOTIDE SEQUENCE [LARGE SCALE GENOMIC DNA]</scope>
    <source>
        <strain evidence="3">1</strain>
        <tissue evidence="3">Leaf</tissue>
    </source>
</reference>
<evidence type="ECO:0000256" key="1">
    <source>
        <dbReference type="PROSITE-ProRule" id="PRU00047"/>
    </source>
</evidence>
<keyword evidence="4" id="KW-1185">Reference proteome</keyword>
<evidence type="ECO:0000259" key="2">
    <source>
        <dbReference type="PROSITE" id="PS50158"/>
    </source>
</evidence>